<organism evidence="2 3">
    <name type="scientific">Halomonas salipaludis</name>
    <dbReference type="NCBI Taxonomy" id="2032625"/>
    <lineage>
        <taxon>Bacteria</taxon>
        <taxon>Pseudomonadati</taxon>
        <taxon>Pseudomonadota</taxon>
        <taxon>Gammaproteobacteria</taxon>
        <taxon>Oceanospirillales</taxon>
        <taxon>Halomonadaceae</taxon>
        <taxon>Halomonas</taxon>
    </lineage>
</organism>
<gene>
    <name evidence="2" type="ORF">CK498_16490</name>
</gene>
<comment type="caution">
    <text evidence="2">The sequence shown here is derived from an EMBL/GenBank/DDBJ whole genome shotgun (WGS) entry which is preliminary data.</text>
</comment>
<keyword evidence="3" id="KW-1185">Reference proteome</keyword>
<feature type="transmembrane region" description="Helical" evidence="1">
    <location>
        <begin position="367"/>
        <end position="386"/>
    </location>
</feature>
<keyword evidence="1" id="KW-0472">Membrane</keyword>
<dbReference type="AlphaFoldDB" id="A0A2A2ET61"/>
<proteinExistence type="predicted"/>
<feature type="transmembrane region" description="Helical" evidence="1">
    <location>
        <begin position="31"/>
        <end position="51"/>
    </location>
</feature>
<evidence type="ECO:0000313" key="2">
    <source>
        <dbReference type="EMBL" id="PAU75527.1"/>
    </source>
</evidence>
<name>A0A2A2ET61_9GAMM</name>
<dbReference type="OrthoDB" id="7025407at2"/>
<accession>A0A2A2ET61</accession>
<evidence type="ECO:0000256" key="1">
    <source>
        <dbReference type="SAM" id="Phobius"/>
    </source>
</evidence>
<protein>
    <submittedName>
        <fullName evidence="2">Uncharacterized protein</fullName>
    </submittedName>
</protein>
<dbReference type="RefSeq" id="WP_095621953.1">
    <property type="nucleotide sequence ID" value="NZ_NSKB01000006.1"/>
</dbReference>
<sequence>MAAALACGVLAILASSHYLLFIWAPELSAGLPGLLLGLPLIYGASLELLTLQRKRPRLIASLVLVGVCAGLMLLDGQRLWPAIYYDLKGTMLDYPPLVLHTPEDLGEYVPPAGTRLIFKPTGNELSCGLFANPEPLGPALSYSTSCRDFYWGQAMASLDYSAYTDLPTLHALAALWEEKSPGRLSLGLLYNSLDDLTITDLQRLCPQSDDCLASKQMITSLLGVQSWATLTEDEPTAVASLPLSLRRLDYIERRELLRTLDADVRAQLERRVAGIVAVYADAQARSLALRDMTPDYPRSGYRSLSQGNIAGQWPALRDIADELAIDVPDIGTLSGLQRAVLIAVESRSDGGVRLVYHTAVGLQSTTALLAFIAPLAWLVIVMLMLLRRSPRPMRQRTGARPATLNGASGR</sequence>
<dbReference type="EMBL" id="NSKB01000006">
    <property type="protein sequence ID" value="PAU75527.1"/>
    <property type="molecule type" value="Genomic_DNA"/>
</dbReference>
<dbReference type="Proteomes" id="UP000217771">
    <property type="component" value="Unassembled WGS sequence"/>
</dbReference>
<keyword evidence="1" id="KW-0812">Transmembrane</keyword>
<evidence type="ECO:0000313" key="3">
    <source>
        <dbReference type="Proteomes" id="UP000217771"/>
    </source>
</evidence>
<keyword evidence="1" id="KW-1133">Transmembrane helix</keyword>
<feature type="transmembrane region" description="Helical" evidence="1">
    <location>
        <begin position="58"/>
        <end position="74"/>
    </location>
</feature>
<reference evidence="2 3" key="1">
    <citation type="submission" date="2017-08" db="EMBL/GenBank/DDBJ databases">
        <title>Halomonas alkalisoli sp. nov., isolated from saline alkaline soil.</title>
        <authorList>
            <person name="Wang D."/>
            <person name="Zhang G."/>
        </authorList>
    </citation>
    <scope>NUCLEOTIDE SEQUENCE [LARGE SCALE GENOMIC DNA]</scope>
    <source>
        <strain evidence="2 3">WRN001</strain>
    </source>
</reference>